<dbReference type="EMBL" id="VHII01000021">
    <property type="protein sequence ID" value="KAF1374127.1"/>
    <property type="molecule type" value="Genomic_DNA"/>
</dbReference>
<reference evidence="1 2" key="1">
    <citation type="submission" date="2019-06" db="EMBL/GenBank/DDBJ databases">
        <title>A chromosome-scale genome assembly of the European perch, Perca fluviatilis.</title>
        <authorList>
            <person name="Roques C."/>
            <person name="Zahm M."/>
            <person name="Cabau C."/>
            <person name="Klopp C."/>
            <person name="Bouchez O."/>
            <person name="Donnadieu C."/>
            <person name="Kuhl H."/>
            <person name="Gislard M."/>
            <person name="Guendouz S."/>
            <person name="Journot L."/>
            <person name="Haffray P."/>
            <person name="Bestin A."/>
            <person name="Morvezen R."/>
            <person name="Feron R."/>
            <person name="Wen M."/>
            <person name="Jouanno E."/>
            <person name="Herpin A."/>
            <person name="Schartl M."/>
            <person name="Postlethwait J."/>
            <person name="Schaerlinger B."/>
            <person name="Chardard D."/>
            <person name="Lecocq T."/>
            <person name="Poncet C."/>
            <person name="Jaffrelo L."/>
            <person name="Lampietro C."/>
            <person name="Guiguen Y."/>
        </authorList>
    </citation>
    <scope>NUCLEOTIDE SEQUENCE [LARGE SCALE GENOMIC DNA]</scope>
    <source>
        <tissue evidence="1">Blood</tissue>
    </source>
</reference>
<protein>
    <submittedName>
        <fullName evidence="1">Uncharacterized protein</fullName>
    </submittedName>
</protein>
<dbReference type="AlphaFoldDB" id="A0A6A5DPU0"/>
<keyword evidence="2" id="KW-1185">Reference proteome</keyword>
<organism evidence="1 2">
    <name type="scientific">Perca fluviatilis</name>
    <name type="common">European perch</name>
    <dbReference type="NCBI Taxonomy" id="8168"/>
    <lineage>
        <taxon>Eukaryota</taxon>
        <taxon>Metazoa</taxon>
        <taxon>Chordata</taxon>
        <taxon>Craniata</taxon>
        <taxon>Vertebrata</taxon>
        <taxon>Euteleostomi</taxon>
        <taxon>Actinopterygii</taxon>
        <taxon>Neopterygii</taxon>
        <taxon>Teleostei</taxon>
        <taxon>Neoteleostei</taxon>
        <taxon>Acanthomorphata</taxon>
        <taxon>Eupercaria</taxon>
        <taxon>Perciformes</taxon>
        <taxon>Percoidei</taxon>
        <taxon>Percidae</taxon>
        <taxon>Percinae</taxon>
        <taxon>Perca</taxon>
    </lineage>
</organism>
<dbReference type="Proteomes" id="UP000465112">
    <property type="component" value="Chromosome 21"/>
</dbReference>
<proteinExistence type="predicted"/>
<name>A0A6A5DPU0_PERFL</name>
<evidence type="ECO:0000313" key="2">
    <source>
        <dbReference type="Proteomes" id="UP000465112"/>
    </source>
</evidence>
<evidence type="ECO:0000313" key="1">
    <source>
        <dbReference type="EMBL" id="KAF1374127.1"/>
    </source>
</evidence>
<sequence length="87" mass="9426">MCSICERGCPDSVQGEVVLSGRCCCALTLLPAALRVLAVAEVSRCCLLFTRLLLCPTLVWEKAADGLSSSVTLARWLTGQDRNREEP</sequence>
<comment type="caution">
    <text evidence="1">The sequence shown here is derived from an EMBL/GenBank/DDBJ whole genome shotgun (WGS) entry which is preliminary data.</text>
</comment>
<accession>A0A6A5DPU0</accession>
<gene>
    <name evidence="1" type="ORF">PFLUV_G00246030</name>
</gene>